<protein>
    <recommendedName>
        <fullName evidence="5">Ribulose-phosphate 3-epimerase</fullName>
    </recommendedName>
</protein>
<dbReference type="PANTHER" id="PTHR11749">
    <property type="entry name" value="RIBULOSE-5-PHOSPHATE-3-EPIMERASE"/>
    <property type="match status" value="1"/>
</dbReference>
<dbReference type="GO" id="GO:0016857">
    <property type="term" value="F:racemase and epimerase activity, acting on carbohydrates and derivatives"/>
    <property type="evidence" value="ECO:0007669"/>
    <property type="project" value="InterPro"/>
</dbReference>
<dbReference type="Gene3D" id="3.20.20.70">
    <property type="entry name" value="Aldolase class I"/>
    <property type="match status" value="1"/>
</dbReference>
<dbReference type="InterPro" id="IPR013785">
    <property type="entry name" value="Aldolase_TIM"/>
</dbReference>
<evidence type="ECO:0000256" key="1">
    <source>
        <dbReference type="ARBA" id="ARBA00022723"/>
    </source>
</evidence>
<evidence type="ECO:0000256" key="2">
    <source>
        <dbReference type="ARBA" id="ARBA00023235"/>
    </source>
</evidence>
<comment type="caution">
    <text evidence="3">The sequence shown here is derived from an EMBL/GenBank/DDBJ whole genome shotgun (WGS) entry which is preliminary data.</text>
</comment>
<reference evidence="4" key="1">
    <citation type="submission" date="2017-09" db="EMBL/GenBank/DDBJ databases">
        <title>Depth-based differentiation of microbial function through sediment-hosted aquifers and enrichment of novel symbionts in the deep terrestrial subsurface.</title>
        <authorList>
            <person name="Probst A.J."/>
            <person name="Ladd B."/>
            <person name="Jarett J.K."/>
            <person name="Geller-Mcgrath D.E."/>
            <person name="Sieber C.M.K."/>
            <person name="Emerson J.B."/>
            <person name="Anantharaman K."/>
            <person name="Thomas B.C."/>
            <person name="Malmstrom R."/>
            <person name="Stieglmeier M."/>
            <person name="Klingl A."/>
            <person name="Woyke T."/>
            <person name="Ryan C.M."/>
            <person name="Banfield J.F."/>
        </authorList>
    </citation>
    <scope>NUCLEOTIDE SEQUENCE [LARGE SCALE GENOMIC DNA]</scope>
</reference>
<dbReference type="InterPro" id="IPR011060">
    <property type="entry name" value="RibuloseP-bd_barrel"/>
</dbReference>
<proteinExistence type="predicted"/>
<gene>
    <name evidence="3" type="ORF">COT54_00995</name>
</gene>
<dbReference type="Proteomes" id="UP000229574">
    <property type="component" value="Unassembled WGS sequence"/>
</dbReference>
<organism evidence="3 4">
    <name type="scientific">Candidatus Collierbacteria bacterium CG09_land_8_20_14_0_10_46_12</name>
    <dbReference type="NCBI Taxonomy" id="1974533"/>
    <lineage>
        <taxon>Bacteria</taxon>
        <taxon>Candidatus Collieribacteriota</taxon>
    </lineage>
</organism>
<dbReference type="GO" id="GO:0046872">
    <property type="term" value="F:metal ion binding"/>
    <property type="evidence" value="ECO:0007669"/>
    <property type="project" value="UniProtKB-KW"/>
</dbReference>
<dbReference type="AlphaFoldDB" id="A0A2H0WZN4"/>
<evidence type="ECO:0000313" key="4">
    <source>
        <dbReference type="Proteomes" id="UP000229574"/>
    </source>
</evidence>
<dbReference type="SUPFAM" id="SSF51366">
    <property type="entry name" value="Ribulose-phoshate binding barrel"/>
    <property type="match status" value="1"/>
</dbReference>
<accession>A0A2H0WZN4</accession>
<keyword evidence="2" id="KW-0413">Isomerase</keyword>
<evidence type="ECO:0008006" key="5">
    <source>
        <dbReference type="Google" id="ProtNLM"/>
    </source>
</evidence>
<sequence>MITPIIMEGDTCEVGSKLKILHNQSVKQVHFDIGDGLYSDLLTVSPADLQQFTLDNIEMDIHLLVDDPTEWIEESSALKPARIIGQIERMGSQKLFLESVDGYGIKGGLAIKIETPIEEIEKDVLGPCDTILLLAIPVGTTGSLFDIRVIEKIKELRKMYTGKILIDGGINLKTYKQVLEAGASEAGANSAYWRGDFNE</sequence>
<keyword evidence="1" id="KW-0479">Metal-binding</keyword>
<name>A0A2H0WZN4_9BACT</name>
<dbReference type="EMBL" id="PEYY01000040">
    <property type="protein sequence ID" value="PIS18120.1"/>
    <property type="molecule type" value="Genomic_DNA"/>
</dbReference>
<dbReference type="Pfam" id="PF00834">
    <property type="entry name" value="Ribul_P_3_epim"/>
    <property type="match status" value="1"/>
</dbReference>
<dbReference type="GO" id="GO:0005975">
    <property type="term" value="P:carbohydrate metabolic process"/>
    <property type="evidence" value="ECO:0007669"/>
    <property type="project" value="InterPro"/>
</dbReference>
<evidence type="ECO:0000313" key="3">
    <source>
        <dbReference type="EMBL" id="PIS18120.1"/>
    </source>
</evidence>
<dbReference type="InterPro" id="IPR000056">
    <property type="entry name" value="Ribul_P_3_epim-like"/>
</dbReference>